<dbReference type="AlphaFoldDB" id="K2J5U1"/>
<dbReference type="Proteomes" id="UP000006755">
    <property type="component" value="Unassembled WGS sequence"/>
</dbReference>
<keyword evidence="2" id="KW-1185">Reference proteome</keyword>
<organism evidence="1 2">
    <name type="scientific">Gallaecimonas xiamenensis 3-C-1</name>
    <dbReference type="NCBI Taxonomy" id="745411"/>
    <lineage>
        <taxon>Bacteria</taxon>
        <taxon>Pseudomonadati</taxon>
        <taxon>Pseudomonadota</taxon>
        <taxon>Gammaproteobacteria</taxon>
        <taxon>Enterobacterales</taxon>
        <taxon>Gallaecimonadaceae</taxon>
        <taxon>Gallaecimonas</taxon>
    </lineage>
</organism>
<dbReference type="GO" id="GO:0106300">
    <property type="term" value="P:protein-DNA covalent cross-linking repair"/>
    <property type="evidence" value="ECO:0007669"/>
    <property type="project" value="InterPro"/>
</dbReference>
<dbReference type="SUPFAM" id="SSF143081">
    <property type="entry name" value="BB1717-like"/>
    <property type="match status" value="1"/>
</dbReference>
<evidence type="ECO:0000313" key="1">
    <source>
        <dbReference type="EMBL" id="EKE70227.1"/>
    </source>
</evidence>
<dbReference type="RefSeq" id="WP_008485621.1">
    <property type="nucleotide sequence ID" value="NZ_AMRI01000021.1"/>
</dbReference>
<dbReference type="InterPro" id="IPR003738">
    <property type="entry name" value="SRAP"/>
</dbReference>
<proteinExistence type="predicted"/>
<gene>
    <name evidence="1" type="ORF">B3C1_14033</name>
</gene>
<dbReference type="GO" id="GO:0003697">
    <property type="term" value="F:single-stranded DNA binding"/>
    <property type="evidence" value="ECO:0007669"/>
    <property type="project" value="InterPro"/>
</dbReference>
<evidence type="ECO:0000313" key="2">
    <source>
        <dbReference type="Proteomes" id="UP000006755"/>
    </source>
</evidence>
<dbReference type="Pfam" id="PF02586">
    <property type="entry name" value="SRAP"/>
    <property type="match status" value="1"/>
</dbReference>
<dbReference type="Gene3D" id="3.90.1680.10">
    <property type="entry name" value="SOS response associated peptidase-like"/>
    <property type="match status" value="1"/>
</dbReference>
<reference evidence="1 2" key="1">
    <citation type="journal article" date="2012" name="J. Bacteriol.">
        <title>Genome Sequence of Gallaecimonas xiamenensis Type Strain 3-C-1.</title>
        <authorList>
            <person name="Lai Q."/>
            <person name="Wang L."/>
            <person name="Wang W."/>
            <person name="Shao Z."/>
        </authorList>
    </citation>
    <scope>NUCLEOTIDE SEQUENCE [LARGE SCALE GENOMIC DNA]</scope>
    <source>
        <strain evidence="1 2">3-C-1</strain>
    </source>
</reference>
<accession>K2J5U1</accession>
<dbReference type="OrthoDB" id="6192129at2"/>
<name>K2J5U1_9GAMM</name>
<dbReference type="EMBL" id="AMRI01000021">
    <property type="protein sequence ID" value="EKE70227.1"/>
    <property type="molecule type" value="Genomic_DNA"/>
</dbReference>
<sequence>MAGICWPPSEERPGGALVTLTQPANADCAPDHERMPVILKPELADAYLHDVDRAGVLLDTYQRSSIKVQPVSGPAF</sequence>
<dbReference type="InterPro" id="IPR036590">
    <property type="entry name" value="SRAP-like"/>
</dbReference>
<protein>
    <submittedName>
        <fullName evidence="1">Uncharacterized protein</fullName>
    </submittedName>
</protein>
<comment type="caution">
    <text evidence="1">The sequence shown here is derived from an EMBL/GenBank/DDBJ whole genome shotgun (WGS) entry which is preliminary data.</text>
</comment>